<feature type="compositionally biased region" description="Polar residues" evidence="1">
    <location>
        <begin position="179"/>
        <end position="191"/>
    </location>
</feature>
<evidence type="ECO:0000313" key="4">
    <source>
        <dbReference type="Proteomes" id="UP001498398"/>
    </source>
</evidence>
<sequence length="231" mass="24818">MVMVLNYAGLELVRALAAVYNNHSTSSGLRNYIKQYLGVQYNAVVELATENGTNIYGRSWLGPPPSEFSASGQIAALSALIAAIPVINDTLPNEAGTSSATSSTATGAAPTSSSKSSTNYPKIVGGVVGGISFILITGIILFFFVRKKHHQNHQLRPFSLISSSQEHSSRTVKGGMPIPNTNREPSNTESLRNGMVMEELSIDTPNERLQYGQWQEDEMPPEYPGSLGGGW</sequence>
<feature type="compositionally biased region" description="Low complexity" evidence="1">
    <location>
        <begin position="95"/>
        <end position="118"/>
    </location>
</feature>
<name>A0ABR1IXL0_9AGAR</name>
<feature type="region of interest" description="Disordered" evidence="1">
    <location>
        <begin position="95"/>
        <end position="119"/>
    </location>
</feature>
<keyword evidence="2" id="KW-0812">Transmembrane</keyword>
<evidence type="ECO:0000313" key="3">
    <source>
        <dbReference type="EMBL" id="KAK7440630.1"/>
    </source>
</evidence>
<reference evidence="3 4" key="1">
    <citation type="submission" date="2024-01" db="EMBL/GenBank/DDBJ databases">
        <title>A draft genome for the cacao thread blight pathogen Marasmiellus scandens.</title>
        <authorList>
            <person name="Baruah I.K."/>
            <person name="Leung J."/>
            <person name="Bukari Y."/>
            <person name="Amoako-Attah I."/>
            <person name="Meinhardt L.W."/>
            <person name="Bailey B.A."/>
            <person name="Cohen S.P."/>
        </authorList>
    </citation>
    <scope>NUCLEOTIDE SEQUENCE [LARGE SCALE GENOMIC DNA]</scope>
    <source>
        <strain evidence="3 4">GH-19</strain>
    </source>
</reference>
<protein>
    <submittedName>
        <fullName evidence="3">Uncharacterized protein</fullName>
    </submittedName>
</protein>
<proteinExistence type="predicted"/>
<keyword evidence="4" id="KW-1185">Reference proteome</keyword>
<organism evidence="3 4">
    <name type="scientific">Marasmiellus scandens</name>
    <dbReference type="NCBI Taxonomy" id="2682957"/>
    <lineage>
        <taxon>Eukaryota</taxon>
        <taxon>Fungi</taxon>
        <taxon>Dikarya</taxon>
        <taxon>Basidiomycota</taxon>
        <taxon>Agaricomycotina</taxon>
        <taxon>Agaricomycetes</taxon>
        <taxon>Agaricomycetidae</taxon>
        <taxon>Agaricales</taxon>
        <taxon>Marasmiineae</taxon>
        <taxon>Omphalotaceae</taxon>
        <taxon>Marasmiellus</taxon>
    </lineage>
</organism>
<keyword evidence="2" id="KW-0472">Membrane</keyword>
<accession>A0ABR1IXL0</accession>
<evidence type="ECO:0000256" key="1">
    <source>
        <dbReference type="SAM" id="MobiDB-lite"/>
    </source>
</evidence>
<evidence type="ECO:0000256" key="2">
    <source>
        <dbReference type="SAM" id="Phobius"/>
    </source>
</evidence>
<comment type="caution">
    <text evidence="3">The sequence shown here is derived from an EMBL/GenBank/DDBJ whole genome shotgun (WGS) entry which is preliminary data.</text>
</comment>
<keyword evidence="2" id="KW-1133">Transmembrane helix</keyword>
<gene>
    <name evidence="3" type="ORF">VKT23_016978</name>
</gene>
<feature type="region of interest" description="Disordered" evidence="1">
    <location>
        <begin position="166"/>
        <end position="192"/>
    </location>
</feature>
<dbReference type="EMBL" id="JBANRG010000067">
    <property type="protein sequence ID" value="KAK7440630.1"/>
    <property type="molecule type" value="Genomic_DNA"/>
</dbReference>
<feature type="transmembrane region" description="Helical" evidence="2">
    <location>
        <begin position="123"/>
        <end position="145"/>
    </location>
</feature>
<dbReference type="Proteomes" id="UP001498398">
    <property type="component" value="Unassembled WGS sequence"/>
</dbReference>
<dbReference type="CDD" id="cd12087">
    <property type="entry name" value="TM_EGFR-like"/>
    <property type="match status" value="1"/>
</dbReference>